<dbReference type="AlphaFoldDB" id="A0A6L5Z3Y2"/>
<dbReference type="InterPro" id="IPR036873">
    <property type="entry name" value="Rhodanese-like_dom_sf"/>
</dbReference>
<dbReference type="Pfam" id="PF00581">
    <property type="entry name" value="Rhodanese"/>
    <property type="match status" value="1"/>
</dbReference>
<dbReference type="PROSITE" id="PS50206">
    <property type="entry name" value="RHODANESE_3"/>
    <property type="match status" value="1"/>
</dbReference>
<proteinExistence type="predicted"/>
<dbReference type="CDD" id="cd00158">
    <property type="entry name" value="RHOD"/>
    <property type="match status" value="1"/>
</dbReference>
<dbReference type="PROSITE" id="PS00380">
    <property type="entry name" value="RHODANESE_1"/>
    <property type="match status" value="1"/>
</dbReference>
<name>A0A6L5Z3Y2_9RHOB</name>
<dbReference type="Proteomes" id="UP000474957">
    <property type="component" value="Unassembled WGS sequence"/>
</dbReference>
<dbReference type="PANTHER" id="PTHR43031:SF16">
    <property type="entry name" value="OXIDOREDUCTASE"/>
    <property type="match status" value="1"/>
</dbReference>
<feature type="domain" description="Rhodanese" evidence="1">
    <location>
        <begin position="28"/>
        <end position="120"/>
    </location>
</feature>
<dbReference type="Gene3D" id="3.40.250.10">
    <property type="entry name" value="Rhodanese-like domain"/>
    <property type="match status" value="1"/>
</dbReference>
<organism evidence="2 3">
    <name type="scientific">Halovulum marinum</name>
    <dbReference type="NCBI Taxonomy" id="2662447"/>
    <lineage>
        <taxon>Bacteria</taxon>
        <taxon>Pseudomonadati</taxon>
        <taxon>Pseudomonadota</taxon>
        <taxon>Alphaproteobacteria</taxon>
        <taxon>Rhodobacterales</taxon>
        <taxon>Paracoccaceae</taxon>
        <taxon>Halovulum</taxon>
    </lineage>
</organism>
<accession>A0A6L5Z3Y2</accession>
<dbReference type="SUPFAM" id="SSF52821">
    <property type="entry name" value="Rhodanese/Cell cycle control phosphatase"/>
    <property type="match status" value="1"/>
</dbReference>
<dbReference type="InterPro" id="IPR001307">
    <property type="entry name" value="Thiosulphate_STrfase_CS"/>
</dbReference>
<keyword evidence="3" id="KW-1185">Reference proteome</keyword>
<dbReference type="InterPro" id="IPR050229">
    <property type="entry name" value="GlpE_sulfurtransferase"/>
</dbReference>
<reference evidence="2 3" key="1">
    <citation type="submission" date="2019-10" db="EMBL/GenBank/DDBJ databases">
        <title>Cognatihalovulum marinum gen. nov. sp. nov., a new member of the family Rhodobacteraceae isolated from deep seawater of the Northwest Indian Ocean.</title>
        <authorList>
            <person name="Ruan C."/>
            <person name="Wang J."/>
            <person name="Zheng X."/>
            <person name="Song L."/>
            <person name="Zhu Y."/>
            <person name="Huang Y."/>
            <person name="Lu Z."/>
            <person name="Du W."/>
            <person name="Huang L."/>
            <person name="Dai X."/>
        </authorList>
    </citation>
    <scope>NUCLEOTIDE SEQUENCE [LARGE SCALE GENOMIC DNA]</scope>
    <source>
        <strain evidence="2 3">2CG4</strain>
    </source>
</reference>
<evidence type="ECO:0000313" key="3">
    <source>
        <dbReference type="Proteomes" id="UP000474957"/>
    </source>
</evidence>
<comment type="caution">
    <text evidence="2">The sequence shown here is derived from an EMBL/GenBank/DDBJ whole genome shotgun (WGS) entry which is preliminary data.</text>
</comment>
<dbReference type="SMART" id="SM00450">
    <property type="entry name" value="RHOD"/>
    <property type="match status" value="1"/>
</dbReference>
<gene>
    <name evidence="2" type="ORF">GE300_16880</name>
</gene>
<sequence length="123" mass="13302">MGIRAVPAGGRPVIHEIDTATLRGWQEEGRDFILVDTLPAAAYADGHLPGAVHLMSDDVATRAPQRFPGRNATIVVYCASAQCKRAGLSARRLAKLGYSDVHHYVGGKKIWREAGLPLESDLQ</sequence>
<evidence type="ECO:0000313" key="2">
    <source>
        <dbReference type="EMBL" id="MSU91258.1"/>
    </source>
</evidence>
<dbReference type="EMBL" id="WIND01000017">
    <property type="protein sequence ID" value="MSU91258.1"/>
    <property type="molecule type" value="Genomic_DNA"/>
</dbReference>
<dbReference type="InterPro" id="IPR001763">
    <property type="entry name" value="Rhodanese-like_dom"/>
</dbReference>
<protein>
    <submittedName>
        <fullName evidence="2">Rhodanese-like domain-containing protein</fullName>
    </submittedName>
</protein>
<dbReference type="GO" id="GO:0004792">
    <property type="term" value="F:thiosulfate-cyanide sulfurtransferase activity"/>
    <property type="evidence" value="ECO:0007669"/>
    <property type="project" value="InterPro"/>
</dbReference>
<evidence type="ECO:0000259" key="1">
    <source>
        <dbReference type="PROSITE" id="PS50206"/>
    </source>
</evidence>
<dbReference type="PANTHER" id="PTHR43031">
    <property type="entry name" value="FAD-DEPENDENT OXIDOREDUCTASE"/>
    <property type="match status" value="1"/>
</dbReference>